<accession>A0A427AF48</accession>
<reference evidence="1 2" key="1">
    <citation type="journal article" date="2014" name="Agronomy (Basel)">
        <title>A Draft Genome Sequence for Ensete ventricosum, the Drought-Tolerant Tree Against Hunger.</title>
        <authorList>
            <person name="Harrison J."/>
            <person name="Moore K.A."/>
            <person name="Paszkiewicz K."/>
            <person name="Jones T."/>
            <person name="Grant M."/>
            <person name="Ambacheew D."/>
            <person name="Muzemil S."/>
            <person name="Studholme D.J."/>
        </authorList>
    </citation>
    <scope>NUCLEOTIDE SEQUENCE [LARGE SCALE GENOMIC DNA]</scope>
</reference>
<name>A0A427AF48_ENSVE</name>
<organism evidence="1 2">
    <name type="scientific">Ensete ventricosum</name>
    <name type="common">Abyssinian banana</name>
    <name type="synonym">Musa ensete</name>
    <dbReference type="NCBI Taxonomy" id="4639"/>
    <lineage>
        <taxon>Eukaryota</taxon>
        <taxon>Viridiplantae</taxon>
        <taxon>Streptophyta</taxon>
        <taxon>Embryophyta</taxon>
        <taxon>Tracheophyta</taxon>
        <taxon>Spermatophyta</taxon>
        <taxon>Magnoliopsida</taxon>
        <taxon>Liliopsida</taxon>
        <taxon>Zingiberales</taxon>
        <taxon>Musaceae</taxon>
        <taxon>Ensete</taxon>
    </lineage>
</organism>
<evidence type="ECO:0000313" key="2">
    <source>
        <dbReference type="Proteomes" id="UP000287651"/>
    </source>
</evidence>
<protein>
    <submittedName>
        <fullName evidence="1">Uncharacterized protein</fullName>
    </submittedName>
</protein>
<proteinExistence type="predicted"/>
<dbReference type="EMBL" id="AMZH03002654">
    <property type="protein sequence ID" value="RRT74836.1"/>
    <property type="molecule type" value="Genomic_DNA"/>
</dbReference>
<evidence type="ECO:0000313" key="1">
    <source>
        <dbReference type="EMBL" id="RRT74836.1"/>
    </source>
</evidence>
<sequence>MSGNLYIRLHLAQMVSIWQADRWINPCTYDLKFYDKVDVHDIANVILGDHIDVLMVVAKDYVGKHMPPWRWIKYVRAKWFSSYGRTIDDMLAEEGVV</sequence>
<comment type="caution">
    <text evidence="1">The sequence shown here is derived from an EMBL/GenBank/DDBJ whole genome shotgun (WGS) entry which is preliminary data.</text>
</comment>
<gene>
    <name evidence="1" type="ORF">B296_00029767</name>
</gene>
<dbReference type="Proteomes" id="UP000287651">
    <property type="component" value="Unassembled WGS sequence"/>
</dbReference>
<dbReference type="AlphaFoldDB" id="A0A427AF48"/>